<sequence length="66" mass="7890">MPHRIREGKWRIRPRFRRFGSESTEERVFHSYEPPLDAANAFWDRKPNKPDTSEETKRNSLSPPPP</sequence>
<dbReference type="Proteomes" id="UP000014387">
    <property type="component" value="Unassembled WGS sequence"/>
</dbReference>
<name>A0A9W5VVR1_9ACTO</name>
<dbReference type="EMBL" id="AGWN01000003">
    <property type="protein sequence ID" value="EPD29431.1"/>
    <property type="molecule type" value="Genomic_DNA"/>
</dbReference>
<evidence type="ECO:0000256" key="1">
    <source>
        <dbReference type="SAM" id="MobiDB-lite"/>
    </source>
</evidence>
<evidence type="ECO:0000313" key="2">
    <source>
        <dbReference type="EMBL" id="EPD29431.1"/>
    </source>
</evidence>
<protein>
    <submittedName>
        <fullName evidence="2">Uncharacterized protein</fullName>
    </submittedName>
</protein>
<feature type="compositionally biased region" description="Basic and acidic residues" evidence="1">
    <location>
        <begin position="43"/>
        <end position="58"/>
    </location>
</feature>
<comment type="caution">
    <text evidence="2">The sequence shown here is derived from an EMBL/GenBank/DDBJ whole genome shotgun (WGS) entry which is preliminary data.</text>
</comment>
<accession>A0A9W5VVR1</accession>
<dbReference type="AlphaFoldDB" id="A0A9W5VVR1"/>
<feature type="non-terminal residue" evidence="2">
    <location>
        <position position="66"/>
    </location>
</feature>
<organism evidence="2 3">
    <name type="scientific">Gleimia europaea ACS-120-V-Col10b</name>
    <dbReference type="NCBI Taxonomy" id="883069"/>
    <lineage>
        <taxon>Bacteria</taxon>
        <taxon>Bacillati</taxon>
        <taxon>Actinomycetota</taxon>
        <taxon>Actinomycetes</taxon>
        <taxon>Actinomycetales</taxon>
        <taxon>Actinomycetaceae</taxon>
        <taxon>Gleimia</taxon>
    </lineage>
</organism>
<keyword evidence="3" id="KW-1185">Reference proteome</keyword>
<proteinExistence type="predicted"/>
<evidence type="ECO:0000313" key="3">
    <source>
        <dbReference type="Proteomes" id="UP000014387"/>
    </source>
</evidence>
<feature type="region of interest" description="Disordered" evidence="1">
    <location>
        <begin position="37"/>
        <end position="66"/>
    </location>
</feature>
<gene>
    <name evidence="2" type="ORF">HMPREF9238_01567</name>
</gene>
<reference evidence="2 3" key="1">
    <citation type="submission" date="2013-05" db="EMBL/GenBank/DDBJ databases">
        <title>The Genome Sequence of Actinomyces europaeus ACS-120-V-COL10B.</title>
        <authorList>
            <consortium name="The Broad Institute Genomics Platform"/>
            <person name="Earl A."/>
            <person name="Ward D."/>
            <person name="Feldgarden M."/>
            <person name="Gevers D."/>
            <person name="Saerens B."/>
            <person name="Vaneechoutte M."/>
            <person name="Walker B."/>
            <person name="Young S."/>
            <person name="Zeng Q."/>
            <person name="Gargeya S."/>
            <person name="Fitzgerald M."/>
            <person name="Haas B."/>
            <person name="Abouelleil A."/>
            <person name="Allen A.W."/>
            <person name="Alvarado L."/>
            <person name="Arachchi H.M."/>
            <person name="Berlin A.M."/>
            <person name="Chapman S.B."/>
            <person name="Gainer-Dewar J."/>
            <person name="Goldberg J."/>
            <person name="Griggs A."/>
            <person name="Gujja S."/>
            <person name="Hansen M."/>
            <person name="Howarth C."/>
            <person name="Imamovic A."/>
            <person name="Ireland A."/>
            <person name="Larimer J."/>
            <person name="McCowan C."/>
            <person name="Murphy C."/>
            <person name="Pearson M."/>
            <person name="Poon T.W."/>
            <person name="Priest M."/>
            <person name="Roberts A."/>
            <person name="Saif S."/>
            <person name="Shea T."/>
            <person name="Sisk P."/>
            <person name="Sykes S."/>
            <person name="Wortman J."/>
            <person name="Nusbaum C."/>
            <person name="Birren B."/>
        </authorList>
    </citation>
    <scope>NUCLEOTIDE SEQUENCE [LARGE SCALE GENOMIC DNA]</scope>
    <source>
        <strain evidence="2 3">ACS-120-V-Col10b</strain>
    </source>
</reference>